<dbReference type="GO" id="GO:0140359">
    <property type="term" value="F:ABC-type transporter activity"/>
    <property type="evidence" value="ECO:0007669"/>
    <property type="project" value="InterPro"/>
</dbReference>
<dbReference type="GO" id="GO:0005886">
    <property type="term" value="C:plasma membrane"/>
    <property type="evidence" value="ECO:0007669"/>
    <property type="project" value="UniProtKB-SubCell"/>
</dbReference>
<organism evidence="2 3">
    <name type="scientific">candidate division TA06 bacterium</name>
    <dbReference type="NCBI Taxonomy" id="2250710"/>
    <lineage>
        <taxon>Bacteria</taxon>
        <taxon>Bacteria division TA06</taxon>
    </lineage>
</organism>
<feature type="transmembrane region" description="Helical" evidence="1">
    <location>
        <begin position="145"/>
        <end position="175"/>
    </location>
</feature>
<comment type="caution">
    <text evidence="2">The sequence shown here is derived from an EMBL/GenBank/DDBJ whole genome shotgun (WGS) entry which is preliminary data.</text>
</comment>
<keyword evidence="1" id="KW-1133">Transmembrane helix</keyword>
<keyword evidence="1" id="KW-0812">Transmembrane</keyword>
<evidence type="ECO:0000313" key="3">
    <source>
        <dbReference type="Proteomes" id="UP000282321"/>
    </source>
</evidence>
<dbReference type="Pfam" id="PF12679">
    <property type="entry name" value="ABC2_membrane_2"/>
    <property type="match status" value="1"/>
</dbReference>
<protein>
    <recommendedName>
        <fullName evidence="4">ABC transporter permease</fullName>
    </recommendedName>
</protein>
<feature type="transmembrane region" description="Helical" evidence="1">
    <location>
        <begin position="55"/>
        <end position="75"/>
    </location>
</feature>
<feature type="transmembrane region" description="Helical" evidence="1">
    <location>
        <begin position="196"/>
        <end position="213"/>
    </location>
</feature>
<dbReference type="EMBL" id="QNBC01000020">
    <property type="protein sequence ID" value="RKX67395.1"/>
    <property type="molecule type" value="Genomic_DNA"/>
</dbReference>
<proteinExistence type="predicted"/>
<evidence type="ECO:0000256" key="1">
    <source>
        <dbReference type="SAM" id="Phobius"/>
    </source>
</evidence>
<dbReference type="PANTHER" id="PTHR43471:SF10">
    <property type="entry name" value="SLL1107 PROTEIN"/>
    <property type="match status" value="1"/>
</dbReference>
<dbReference type="Proteomes" id="UP000282321">
    <property type="component" value="Unassembled WGS sequence"/>
</dbReference>
<reference evidence="2 3" key="1">
    <citation type="submission" date="2018-06" db="EMBL/GenBank/DDBJ databases">
        <title>Extensive metabolic versatility and redundancy in microbially diverse, dynamic hydrothermal sediments.</title>
        <authorList>
            <person name="Dombrowski N."/>
            <person name="Teske A."/>
            <person name="Baker B.J."/>
        </authorList>
    </citation>
    <scope>NUCLEOTIDE SEQUENCE [LARGE SCALE GENOMIC DNA]</scope>
    <source>
        <strain evidence="2">B35_G9</strain>
    </source>
</reference>
<dbReference type="PANTHER" id="PTHR43471">
    <property type="entry name" value="ABC TRANSPORTER PERMEASE"/>
    <property type="match status" value="1"/>
</dbReference>
<name>A0A660SA59_UNCT6</name>
<sequence length="255" mass="29404">MRRSYYIAKAVFLESLKNYTLVSMIVFGVVVLVASLFLNNAMLGEYGKLVVDLELTLPILIGLIIIIFNGTRLVYDEIEKKTIYIYASKPIKRWEFMLGKFLGLTAVFLVVTTIFAILGFLFLMLLHIPVKGQYVLSLFFSIMELMILLSVTMFFSSFSATPILTGVFAFVIYFAGHLAPDIYQYSLMAKNQFVRVLVRIIYYILPNLSYYNITKEVTHNISISINQIYYVISYALLYIVLMMVFSILIFEKKEF</sequence>
<gene>
    <name evidence="2" type="ORF">DRP44_02400</name>
</gene>
<dbReference type="AlphaFoldDB" id="A0A660SA59"/>
<feature type="transmembrane region" description="Helical" evidence="1">
    <location>
        <begin position="21"/>
        <end position="43"/>
    </location>
</feature>
<evidence type="ECO:0008006" key="4">
    <source>
        <dbReference type="Google" id="ProtNLM"/>
    </source>
</evidence>
<feature type="transmembrane region" description="Helical" evidence="1">
    <location>
        <begin position="228"/>
        <end position="250"/>
    </location>
</feature>
<feature type="transmembrane region" description="Helical" evidence="1">
    <location>
        <begin position="96"/>
        <end position="125"/>
    </location>
</feature>
<evidence type="ECO:0000313" key="2">
    <source>
        <dbReference type="EMBL" id="RKX67395.1"/>
    </source>
</evidence>
<keyword evidence="1" id="KW-0472">Membrane</keyword>
<accession>A0A660SA59</accession>